<gene>
    <name evidence="2" type="ORF">S01H1_84848</name>
</gene>
<feature type="non-terminal residue" evidence="2">
    <location>
        <position position="117"/>
    </location>
</feature>
<feature type="coiled-coil region" evidence="1">
    <location>
        <begin position="85"/>
        <end position="116"/>
    </location>
</feature>
<comment type="caution">
    <text evidence="2">The sequence shown here is derived from an EMBL/GenBank/DDBJ whole genome shotgun (WGS) entry which is preliminary data.</text>
</comment>
<reference evidence="2" key="1">
    <citation type="journal article" date="2014" name="Front. Microbiol.">
        <title>High frequency of phylogenetically diverse reductive dehalogenase-homologous genes in deep subseafloor sedimentary metagenomes.</title>
        <authorList>
            <person name="Kawai M."/>
            <person name="Futagami T."/>
            <person name="Toyoda A."/>
            <person name="Takaki Y."/>
            <person name="Nishi S."/>
            <person name="Hori S."/>
            <person name="Arai W."/>
            <person name="Tsubouchi T."/>
            <person name="Morono Y."/>
            <person name="Uchiyama I."/>
            <person name="Ito T."/>
            <person name="Fujiyama A."/>
            <person name="Inagaki F."/>
            <person name="Takami H."/>
        </authorList>
    </citation>
    <scope>NUCLEOTIDE SEQUENCE</scope>
    <source>
        <strain evidence="2">Expedition CK06-06</strain>
    </source>
</reference>
<feature type="non-terminal residue" evidence="2">
    <location>
        <position position="1"/>
    </location>
</feature>
<dbReference type="EMBL" id="BARS01058052">
    <property type="protein sequence ID" value="GAG45028.1"/>
    <property type="molecule type" value="Genomic_DNA"/>
</dbReference>
<accession>X0Y8J2</accession>
<protein>
    <submittedName>
        <fullName evidence="2">Uncharacterized protein</fullName>
    </submittedName>
</protein>
<proteinExistence type="predicted"/>
<name>X0Y8J2_9ZZZZ</name>
<organism evidence="2">
    <name type="scientific">marine sediment metagenome</name>
    <dbReference type="NCBI Taxonomy" id="412755"/>
    <lineage>
        <taxon>unclassified sequences</taxon>
        <taxon>metagenomes</taxon>
        <taxon>ecological metagenomes</taxon>
    </lineage>
</organism>
<evidence type="ECO:0000313" key="2">
    <source>
        <dbReference type="EMBL" id="GAG45028.1"/>
    </source>
</evidence>
<evidence type="ECO:0000256" key="1">
    <source>
        <dbReference type="SAM" id="Coils"/>
    </source>
</evidence>
<dbReference type="AlphaFoldDB" id="X0Y8J2"/>
<sequence>NLMKELIQKALKAAGLSEALWEKISVTSASEIESAVASLSKTEREASLRTVLKEAGLEDEFDKHVNSEADNRATKAVLTNSARLKTEFETEAEAKRIALEEANKKTEAEKKEKDLKD</sequence>
<keyword evidence="1" id="KW-0175">Coiled coil</keyword>